<proteinExistence type="predicted"/>
<evidence type="ECO:0000313" key="2">
    <source>
        <dbReference type="WBParaSite" id="nRc.2.0.1.t13184-RA"/>
    </source>
</evidence>
<reference evidence="2" key="1">
    <citation type="submission" date="2022-11" db="UniProtKB">
        <authorList>
            <consortium name="WormBaseParasite"/>
        </authorList>
    </citation>
    <scope>IDENTIFICATION</scope>
</reference>
<organism evidence="1 2">
    <name type="scientific">Romanomermis culicivorax</name>
    <name type="common">Nematode worm</name>
    <dbReference type="NCBI Taxonomy" id="13658"/>
    <lineage>
        <taxon>Eukaryota</taxon>
        <taxon>Metazoa</taxon>
        <taxon>Ecdysozoa</taxon>
        <taxon>Nematoda</taxon>
        <taxon>Enoplea</taxon>
        <taxon>Dorylaimia</taxon>
        <taxon>Mermithida</taxon>
        <taxon>Mermithoidea</taxon>
        <taxon>Mermithidae</taxon>
        <taxon>Romanomermis</taxon>
    </lineage>
</organism>
<dbReference type="WBParaSite" id="nRc.2.0.1.t13184-RA">
    <property type="protein sequence ID" value="nRc.2.0.1.t13184-RA"/>
    <property type="gene ID" value="nRc.2.0.1.g13184"/>
</dbReference>
<evidence type="ECO:0000313" key="1">
    <source>
        <dbReference type="Proteomes" id="UP000887565"/>
    </source>
</evidence>
<name>A0A915IH98_ROMCU</name>
<protein>
    <submittedName>
        <fullName evidence="2">Uncharacterized protein</fullName>
    </submittedName>
</protein>
<accession>A0A915IH98</accession>
<sequence length="68" mass="7155">VTGGGSPPADLTNKEKKIINIGGLDSLIPPNTAVTYSDLSSDDVLSPLAQQQSPKMRYEALTMVPALE</sequence>
<dbReference type="AlphaFoldDB" id="A0A915IH98"/>
<dbReference type="Proteomes" id="UP000887565">
    <property type="component" value="Unplaced"/>
</dbReference>
<keyword evidence="1" id="KW-1185">Reference proteome</keyword>